<dbReference type="Pfam" id="PF01547">
    <property type="entry name" value="SBP_bac_1"/>
    <property type="match status" value="1"/>
</dbReference>
<gene>
    <name evidence="2" type="ORF">DFJ67_6068</name>
</gene>
<dbReference type="Proteomes" id="UP000256913">
    <property type="component" value="Unassembled WGS sequence"/>
</dbReference>
<feature type="chain" id="PRO_5017768517" evidence="1">
    <location>
        <begin position="21"/>
        <end position="481"/>
    </location>
</feature>
<dbReference type="Gene3D" id="3.40.190.10">
    <property type="entry name" value="Periplasmic binding protein-like II"/>
    <property type="match status" value="1"/>
</dbReference>
<proteinExistence type="predicted"/>
<accession>A0A3D9ZS16</accession>
<dbReference type="PROSITE" id="PS51257">
    <property type="entry name" value="PROKAR_LIPOPROTEIN"/>
    <property type="match status" value="1"/>
</dbReference>
<comment type="caution">
    <text evidence="2">The sequence shown here is derived from an EMBL/GenBank/DDBJ whole genome shotgun (WGS) entry which is preliminary data.</text>
</comment>
<sequence length="481" mass="51673">MQRRTLIKAAVAAAFTPALAACGGSDEKAAAGSQLASWDWLVSQADWMDNEIKLFQAAHGGNTIRKTTQVTDKYPDLFALAARSGTAPDVFQIARTPTIQEQVSNGWLLPLDKWATESWKSKFGPGWFGEGGNTFGGKTYSAPFNGAGSNLQLYCHHGLFKQAGLVNGDGTPQLPKTWDDVTRAAEAITSKGGGKAFGLGFGNSQGGALSWLTEIFTRGAGSVGGTNNLDYRVGKWTYSTDRNYADFINLLLDWKRRGFIFPTAMSASDEQARAFFAQGKFGMIVNGVWSQAAWKESKFTDYSLVTLPSPTATPQGYFYYGQGSSARMFGISAKTANPDAAFAWLDWLYSKDAGQRWVKAGLGLSAYAENNDPSLVDFAPFAQYVATSTTNLPGPDPILRNPELAKVKVAAVKPDINDVLAGLYTGQLKDIAGALSELDGRLNKAQEDGVAAAAKAGAKVSMTDYVFADWDPTKPYVVKPS</sequence>
<evidence type="ECO:0000313" key="3">
    <source>
        <dbReference type="Proteomes" id="UP000256913"/>
    </source>
</evidence>
<dbReference type="EMBL" id="QUMQ01000001">
    <property type="protein sequence ID" value="REG00022.1"/>
    <property type="molecule type" value="Genomic_DNA"/>
</dbReference>
<dbReference type="PANTHER" id="PTHR43649:SF12">
    <property type="entry name" value="DIACETYLCHITOBIOSE BINDING PROTEIN DASA"/>
    <property type="match status" value="1"/>
</dbReference>
<dbReference type="RefSeq" id="WP_116071253.1">
    <property type="nucleotide sequence ID" value="NZ_BONB01000056.1"/>
</dbReference>
<organism evidence="2 3">
    <name type="scientific">Asanoa ferruginea</name>
    <dbReference type="NCBI Taxonomy" id="53367"/>
    <lineage>
        <taxon>Bacteria</taxon>
        <taxon>Bacillati</taxon>
        <taxon>Actinomycetota</taxon>
        <taxon>Actinomycetes</taxon>
        <taxon>Micromonosporales</taxon>
        <taxon>Micromonosporaceae</taxon>
        <taxon>Asanoa</taxon>
    </lineage>
</organism>
<dbReference type="InterPro" id="IPR006059">
    <property type="entry name" value="SBP"/>
</dbReference>
<feature type="signal peptide" evidence="1">
    <location>
        <begin position="1"/>
        <end position="20"/>
    </location>
</feature>
<dbReference type="AlphaFoldDB" id="A0A3D9ZS16"/>
<reference evidence="2 3" key="1">
    <citation type="submission" date="2018-08" db="EMBL/GenBank/DDBJ databases">
        <title>Sequencing the genomes of 1000 actinobacteria strains.</title>
        <authorList>
            <person name="Klenk H.-P."/>
        </authorList>
    </citation>
    <scope>NUCLEOTIDE SEQUENCE [LARGE SCALE GENOMIC DNA]</scope>
    <source>
        <strain evidence="2 3">DSM 44099</strain>
    </source>
</reference>
<keyword evidence="1" id="KW-0732">Signal</keyword>
<dbReference type="SUPFAM" id="SSF53850">
    <property type="entry name" value="Periplasmic binding protein-like II"/>
    <property type="match status" value="1"/>
</dbReference>
<keyword evidence="3" id="KW-1185">Reference proteome</keyword>
<dbReference type="PANTHER" id="PTHR43649">
    <property type="entry name" value="ARABINOSE-BINDING PROTEIN-RELATED"/>
    <property type="match status" value="1"/>
</dbReference>
<dbReference type="InterPro" id="IPR050490">
    <property type="entry name" value="Bact_solute-bd_prot1"/>
</dbReference>
<name>A0A3D9ZS16_9ACTN</name>
<evidence type="ECO:0000256" key="1">
    <source>
        <dbReference type="SAM" id="SignalP"/>
    </source>
</evidence>
<protein>
    <submittedName>
        <fullName evidence="2">Carbohydrate ABC transporter substrate-binding protein (CUT1 family)</fullName>
    </submittedName>
</protein>
<dbReference type="OrthoDB" id="9787283at2"/>
<evidence type="ECO:0000313" key="2">
    <source>
        <dbReference type="EMBL" id="REG00022.1"/>
    </source>
</evidence>